<dbReference type="InterPro" id="IPR041977">
    <property type="entry name" value="KOW_Spt5_4"/>
</dbReference>
<feature type="region of interest" description="Disordered" evidence="10">
    <location>
        <begin position="1"/>
        <end position="184"/>
    </location>
</feature>
<dbReference type="InterPro" id="IPR039659">
    <property type="entry name" value="SPT5"/>
</dbReference>
<dbReference type="Pfam" id="PF23290">
    <property type="entry name" value="KOW5_SPT5"/>
    <property type="match status" value="1"/>
</dbReference>
<evidence type="ECO:0000256" key="9">
    <source>
        <dbReference type="PIRNR" id="PIRNR036945"/>
    </source>
</evidence>
<organism evidence="13 14">
    <name type="scientific">Polychaeton citri CBS 116435</name>
    <dbReference type="NCBI Taxonomy" id="1314669"/>
    <lineage>
        <taxon>Eukaryota</taxon>
        <taxon>Fungi</taxon>
        <taxon>Dikarya</taxon>
        <taxon>Ascomycota</taxon>
        <taxon>Pezizomycotina</taxon>
        <taxon>Dothideomycetes</taxon>
        <taxon>Dothideomycetidae</taxon>
        <taxon>Capnodiales</taxon>
        <taxon>Capnodiaceae</taxon>
        <taxon>Polychaeton</taxon>
    </lineage>
</organism>
<dbReference type="SMART" id="SM01104">
    <property type="entry name" value="CTD"/>
    <property type="match status" value="1"/>
</dbReference>
<evidence type="ECO:0000256" key="10">
    <source>
        <dbReference type="SAM" id="MobiDB-lite"/>
    </source>
</evidence>
<dbReference type="CDD" id="cd06085">
    <property type="entry name" value="KOW_Spt5_5"/>
    <property type="match status" value="1"/>
</dbReference>
<protein>
    <recommendedName>
        <fullName evidence="3 9">Transcription elongation factor SPT5</fullName>
    </recommendedName>
</protein>
<keyword evidence="6 9" id="KW-0539">Nucleus</keyword>
<dbReference type="PANTHER" id="PTHR11125:SF7">
    <property type="entry name" value="TRANSCRIPTION ELONGATION FACTOR SPT5"/>
    <property type="match status" value="1"/>
</dbReference>
<dbReference type="Pfam" id="PF03439">
    <property type="entry name" value="Spt5-NGN"/>
    <property type="match status" value="1"/>
</dbReference>
<dbReference type="Pfam" id="PF11942">
    <property type="entry name" value="Spt5_N"/>
    <property type="match status" value="1"/>
</dbReference>
<feature type="region of interest" description="Disordered" evidence="10">
    <location>
        <begin position="845"/>
        <end position="872"/>
    </location>
</feature>
<dbReference type="GO" id="GO:0000785">
    <property type="term" value="C:chromatin"/>
    <property type="evidence" value="ECO:0007669"/>
    <property type="project" value="UniProtKB-ARBA"/>
</dbReference>
<proteinExistence type="inferred from homology"/>
<comment type="function">
    <text evidence="7 9">The SPT4-SPT5 complex mediates both activation and inhibition of transcription elongation, and plays a role in pre-mRNA processing. This complex seems to be important for the stability of the RNA polymerase II elongation machinery on the chromatin template but not for the inherent ability of this machinery to translocate down the gene.</text>
</comment>
<dbReference type="PANTHER" id="PTHR11125">
    <property type="entry name" value="SUPPRESSOR OF TY 5"/>
    <property type="match status" value="1"/>
</dbReference>
<dbReference type="InterPro" id="IPR057936">
    <property type="entry name" value="KOWx_Spt5"/>
</dbReference>
<dbReference type="PIRSF" id="PIRSF036945">
    <property type="entry name" value="Spt5"/>
    <property type="match status" value="1"/>
</dbReference>
<dbReference type="InterPro" id="IPR036735">
    <property type="entry name" value="NGN_dom_sf"/>
</dbReference>
<dbReference type="FunFam" id="2.30.30.30:FF:000029">
    <property type="entry name" value="Transcription elongation factor SPT5"/>
    <property type="match status" value="1"/>
</dbReference>
<dbReference type="GO" id="GO:0032784">
    <property type="term" value="P:regulation of DNA-templated transcription elongation"/>
    <property type="evidence" value="ECO:0007669"/>
    <property type="project" value="InterPro"/>
</dbReference>
<evidence type="ECO:0000256" key="1">
    <source>
        <dbReference type="ARBA" id="ARBA00004123"/>
    </source>
</evidence>
<comment type="subcellular location">
    <subcellularLocation>
        <location evidence="1 9">Nucleus</location>
    </subcellularLocation>
</comment>
<feature type="region of interest" description="Disordered" evidence="10">
    <location>
        <begin position="912"/>
        <end position="998"/>
    </location>
</feature>
<keyword evidence="13" id="KW-0648">Protein biosynthesis</keyword>
<evidence type="ECO:0000256" key="8">
    <source>
        <dbReference type="ARBA" id="ARBA00025870"/>
    </source>
</evidence>
<dbReference type="InterPro" id="IPR041978">
    <property type="entry name" value="KOW_Spt5_5"/>
</dbReference>
<dbReference type="GO" id="GO:0006357">
    <property type="term" value="P:regulation of transcription by RNA polymerase II"/>
    <property type="evidence" value="ECO:0007669"/>
    <property type="project" value="InterPro"/>
</dbReference>
<dbReference type="CDD" id="cd06084">
    <property type="entry name" value="KOW_Spt5_4"/>
    <property type="match status" value="1"/>
</dbReference>
<dbReference type="Pfam" id="PF23037">
    <property type="entry name" value="KOWx_SPT5"/>
    <property type="match status" value="1"/>
</dbReference>
<dbReference type="InterPro" id="IPR041975">
    <property type="entry name" value="KOW_Spt5_2"/>
</dbReference>
<keyword evidence="4" id="KW-0507">mRNA processing</keyword>
<dbReference type="Proteomes" id="UP000799441">
    <property type="component" value="Unassembled WGS sequence"/>
</dbReference>
<dbReference type="InterPro" id="IPR014722">
    <property type="entry name" value="Rib_uL2_dom2"/>
</dbReference>
<dbReference type="EMBL" id="MU003875">
    <property type="protein sequence ID" value="KAF2716451.1"/>
    <property type="molecule type" value="Genomic_DNA"/>
</dbReference>
<dbReference type="SMART" id="SM00739">
    <property type="entry name" value="KOW"/>
    <property type="match status" value="5"/>
</dbReference>
<evidence type="ECO:0000313" key="14">
    <source>
        <dbReference type="Proteomes" id="UP000799441"/>
    </source>
</evidence>
<reference evidence="13" key="1">
    <citation type="journal article" date="2020" name="Stud. Mycol.">
        <title>101 Dothideomycetes genomes: a test case for predicting lifestyles and emergence of pathogens.</title>
        <authorList>
            <person name="Haridas S."/>
            <person name="Albert R."/>
            <person name="Binder M."/>
            <person name="Bloem J."/>
            <person name="Labutti K."/>
            <person name="Salamov A."/>
            <person name="Andreopoulos B."/>
            <person name="Baker S."/>
            <person name="Barry K."/>
            <person name="Bills G."/>
            <person name="Bluhm B."/>
            <person name="Cannon C."/>
            <person name="Castanera R."/>
            <person name="Culley D."/>
            <person name="Daum C."/>
            <person name="Ezra D."/>
            <person name="Gonzalez J."/>
            <person name="Henrissat B."/>
            <person name="Kuo A."/>
            <person name="Liang C."/>
            <person name="Lipzen A."/>
            <person name="Lutzoni F."/>
            <person name="Magnuson J."/>
            <person name="Mondo S."/>
            <person name="Nolan M."/>
            <person name="Ohm R."/>
            <person name="Pangilinan J."/>
            <person name="Park H.-J."/>
            <person name="Ramirez L."/>
            <person name="Alfaro M."/>
            <person name="Sun H."/>
            <person name="Tritt A."/>
            <person name="Yoshinaga Y."/>
            <person name="Zwiers L.-H."/>
            <person name="Turgeon B."/>
            <person name="Goodwin S."/>
            <person name="Spatafora J."/>
            <person name="Crous P."/>
            <person name="Grigoriev I."/>
        </authorList>
    </citation>
    <scope>NUCLEOTIDE SEQUENCE</scope>
    <source>
        <strain evidence="13">CBS 116435</strain>
    </source>
</reference>
<dbReference type="InterPro" id="IPR017071">
    <property type="entry name" value="TF_Spt5_eukaryote"/>
</dbReference>
<evidence type="ECO:0000256" key="5">
    <source>
        <dbReference type="ARBA" id="ARBA00023163"/>
    </source>
</evidence>
<keyword evidence="5 9" id="KW-0804">Transcription</keyword>
<dbReference type="InterPro" id="IPR039385">
    <property type="entry name" value="NGN_Euk"/>
</dbReference>
<dbReference type="Gene3D" id="2.30.30.30">
    <property type="match status" value="3"/>
</dbReference>
<feature type="domain" description="Spt5 C-terminal" evidence="12">
    <location>
        <begin position="841"/>
        <end position="987"/>
    </location>
</feature>
<keyword evidence="14" id="KW-1185">Reference proteome</keyword>
<dbReference type="Pfam" id="PF23042">
    <property type="entry name" value="KOW1_SPT5"/>
    <property type="match status" value="1"/>
</dbReference>
<dbReference type="GO" id="GO:0032044">
    <property type="term" value="C:DSIF complex"/>
    <property type="evidence" value="ECO:0007669"/>
    <property type="project" value="TreeGrafter"/>
</dbReference>
<dbReference type="CDD" id="cd06081">
    <property type="entry name" value="KOW_Spt5_1"/>
    <property type="match status" value="1"/>
</dbReference>
<evidence type="ECO:0000259" key="11">
    <source>
        <dbReference type="SMART" id="SM00739"/>
    </source>
</evidence>
<dbReference type="InterPro" id="IPR041973">
    <property type="entry name" value="KOW_Spt5_1"/>
</dbReference>
<dbReference type="Gene3D" id="3.30.70.940">
    <property type="entry name" value="NusG, N-terminal domain"/>
    <property type="match status" value="1"/>
</dbReference>
<feature type="domain" description="KOW" evidence="11">
    <location>
        <begin position="319"/>
        <end position="346"/>
    </location>
</feature>
<dbReference type="GO" id="GO:0003746">
    <property type="term" value="F:translation elongation factor activity"/>
    <property type="evidence" value="ECO:0007669"/>
    <property type="project" value="UniProtKB-KW"/>
</dbReference>
<evidence type="ECO:0000256" key="4">
    <source>
        <dbReference type="ARBA" id="ARBA00022664"/>
    </source>
</evidence>
<dbReference type="OrthoDB" id="28901at2759"/>
<feature type="compositionally biased region" description="Acidic residues" evidence="10">
    <location>
        <begin position="68"/>
        <end position="112"/>
    </location>
</feature>
<dbReference type="CDD" id="cd06083">
    <property type="entry name" value="KOW_Spt5_3"/>
    <property type="match status" value="1"/>
</dbReference>
<dbReference type="GO" id="GO:0003729">
    <property type="term" value="F:mRNA binding"/>
    <property type="evidence" value="ECO:0007669"/>
    <property type="project" value="TreeGrafter"/>
</dbReference>
<sequence length="998" mass="107468">MSNVLDQDWGGDESDGDDFNPGQHIGSDDEAEKNVQAGDDADDDGVGEPSRSNQNRKAGGKGGITAGSDEEGADGDENRDDDDGEELGVENDEEEDEEDEDEEDDDDDDDVEGQPSRKRRRRAPRNAFIDVEAEVDEDDEEEPEEDDEIAGDEMHPDDLQELPPGADRDDRKHRELDRQRDVADHIAAEQEAERLRERYGRQGRAAAADAAIMPQRLLLPSVDDPRIYRMKCRPGKEREIILTIHQRILERENSRDPIKILSVFERGGPMAGNLYVEAWSQEHVKPAFEGIQNVFMGTKEMMIPLEEMPDLLRTRKSKQLDPGMYVRMKRGVYAGDLAQIEEVETNGTTVVVRLLPRLDYGLNEDINAPTAGPGVNEGMKRKRPFAQRPAARVFSEHEAKKRHGRFISKNGNGWKYMGKDYVNGFLITEERVNALQTENVNPTLEEVTKFAAGSEDGTENLDLAALAATLKSSTAADFLPGDNVEIFKGEQRGVAGRAVQVYGEVVRVQVDSGPLRGQTVEAPVKELRKLFKEGDHVKVVGGSKYFDEVGMVVRIRDDRVTILTDSNQQEITVFSKDLRVATDAGGIIGGGLYDLFDLVQLDAATVGCVIKVDRESLRILDQNGSVRSMLPSNVSNKIDKRRNAVATDRDGNEMKADDTIKEISGEQRNGRVLHLHRNYVFAQNRERTDNSGVFVARHGNVQTVAAKGGRLGNQTGPDLTKMNPAMKMQNGGAPVMPPPQTKGRDRLIGKTVRVKKGPSKGLLGIVRDATDDNATVELHTKKKDIIIPKEKLAVVDPISGQQINGDARAVSGGGMRAPPAGMHSGRTPLPSGGRTPAYAAGGRTPGWAGASSGGGRTPAWKQDAGGRTPAAGGGATAYGGGFGGSTPYGGQTSYGGTTSYGGNSVWGGGGSTSAWNPNAGGRTPAAGGGRTPAYLGGLDAPTPGFNSAPTPGNFNDHPTPGGFRDQPTPGVFRGAPETPGPYSAETPAAAGDDGPTYD</sequence>
<feature type="compositionally biased region" description="Acidic residues" evidence="10">
    <location>
        <begin position="9"/>
        <end position="18"/>
    </location>
</feature>
<feature type="domain" description="KOW" evidence="11">
    <location>
        <begin position="530"/>
        <end position="558"/>
    </location>
</feature>
<dbReference type="GO" id="GO:0006368">
    <property type="term" value="P:transcription elongation by RNA polymerase II"/>
    <property type="evidence" value="ECO:0007669"/>
    <property type="project" value="TreeGrafter"/>
</dbReference>
<dbReference type="InterPro" id="IPR041976">
    <property type="entry name" value="KOW_Spt5_3"/>
</dbReference>
<feature type="compositionally biased region" description="Acidic residues" evidence="10">
    <location>
        <begin position="131"/>
        <end position="151"/>
    </location>
</feature>
<dbReference type="CDD" id="cd09888">
    <property type="entry name" value="NGN_Euk"/>
    <property type="match status" value="1"/>
</dbReference>
<comment type="subunit">
    <text evidence="8">Component of the SPT4-SPT5 complex. Interacts with RNA polymerase II.</text>
</comment>
<gene>
    <name evidence="13" type="ORF">K431DRAFT_316534</name>
</gene>
<evidence type="ECO:0000256" key="7">
    <source>
        <dbReference type="ARBA" id="ARBA00024691"/>
    </source>
</evidence>
<dbReference type="Pfam" id="PF23291">
    <property type="entry name" value="KOW4_SPT5"/>
    <property type="match status" value="1"/>
</dbReference>
<evidence type="ECO:0000256" key="3">
    <source>
        <dbReference type="ARBA" id="ARBA00020181"/>
    </source>
</evidence>
<feature type="domain" description="KOW" evidence="11">
    <location>
        <begin position="745"/>
        <end position="772"/>
    </location>
</feature>
<dbReference type="InterPro" id="IPR024945">
    <property type="entry name" value="Spt5_C_dom"/>
</dbReference>
<comment type="similarity">
    <text evidence="2 9">Belongs to the SPT5 family.</text>
</comment>
<feature type="compositionally biased region" description="Basic and acidic residues" evidence="10">
    <location>
        <begin position="166"/>
        <end position="184"/>
    </location>
</feature>
<dbReference type="FunFam" id="3.30.70.940:FF:000005">
    <property type="entry name" value="Transcription elongation factor SPT5"/>
    <property type="match status" value="1"/>
</dbReference>
<dbReference type="InterPro" id="IPR005824">
    <property type="entry name" value="KOW"/>
</dbReference>
<keyword evidence="13" id="KW-0251">Elongation factor</keyword>
<dbReference type="GO" id="GO:0006397">
    <property type="term" value="P:mRNA processing"/>
    <property type="evidence" value="ECO:0007669"/>
    <property type="project" value="UniProtKB-KW"/>
</dbReference>
<dbReference type="Pfam" id="PF23284">
    <property type="entry name" value="KOW2_Spt5"/>
    <property type="match status" value="1"/>
</dbReference>
<evidence type="ECO:0000313" key="13">
    <source>
        <dbReference type="EMBL" id="KAF2716451.1"/>
    </source>
</evidence>
<feature type="domain" description="KOW" evidence="11">
    <location>
        <begin position="653"/>
        <end position="678"/>
    </location>
</feature>
<evidence type="ECO:0000256" key="6">
    <source>
        <dbReference type="ARBA" id="ARBA00023242"/>
    </source>
</evidence>
<evidence type="ECO:0000256" key="2">
    <source>
        <dbReference type="ARBA" id="ARBA00006956"/>
    </source>
</evidence>
<dbReference type="AlphaFoldDB" id="A0A9P4Q0X6"/>
<feature type="compositionally biased region" description="Polar residues" evidence="10">
    <location>
        <begin position="944"/>
        <end position="953"/>
    </location>
</feature>
<dbReference type="InterPro" id="IPR022581">
    <property type="entry name" value="Spt5_N"/>
</dbReference>
<name>A0A9P4Q0X6_9PEZI</name>
<evidence type="ECO:0000259" key="12">
    <source>
        <dbReference type="SMART" id="SM01104"/>
    </source>
</evidence>
<dbReference type="InterPro" id="IPR008991">
    <property type="entry name" value="Translation_prot_SH3-like_sf"/>
</dbReference>
<accession>A0A9P4Q0X6</accession>
<dbReference type="FunFam" id="2.30.30.30:FF:000018">
    <property type="entry name" value="Transcription elongation factor SPT5"/>
    <property type="match status" value="1"/>
</dbReference>
<feature type="domain" description="KOW" evidence="11">
    <location>
        <begin position="477"/>
        <end position="504"/>
    </location>
</feature>
<dbReference type="InterPro" id="IPR005100">
    <property type="entry name" value="NGN-domain"/>
</dbReference>
<dbReference type="CDD" id="cd06082">
    <property type="entry name" value="KOW_Spt5_2"/>
    <property type="match status" value="1"/>
</dbReference>
<dbReference type="SUPFAM" id="SSF50104">
    <property type="entry name" value="Translation proteins SH3-like domain"/>
    <property type="match status" value="1"/>
</dbReference>
<comment type="caution">
    <text evidence="13">The sequence shown here is derived from an EMBL/GenBank/DDBJ whole genome shotgun (WGS) entry which is preliminary data.</text>
</comment>